<dbReference type="Proteomes" id="UP000266313">
    <property type="component" value="Chromosome"/>
</dbReference>
<gene>
    <name evidence="1" type="ORF">sS8_4261</name>
</gene>
<protein>
    <submittedName>
        <fullName evidence="1">Penicillin-binding protein 2</fullName>
    </submittedName>
</protein>
<accession>A0A250KYX8</accession>
<name>A0A250KYX8_9GAMM</name>
<evidence type="ECO:0000313" key="2">
    <source>
        <dbReference type="Proteomes" id="UP000266313"/>
    </source>
</evidence>
<evidence type="ECO:0000313" key="1">
    <source>
        <dbReference type="EMBL" id="BBA36191.1"/>
    </source>
</evidence>
<keyword evidence="2" id="KW-1185">Reference proteome</keyword>
<sequence>MARTRRRRIRNIPLLSTQKTAYAGENEGGAVGILVPGPPGSAVIPFGIQVNIHRRMGRVNPIDGGTVLRLGSGQVRGCPMDYGFAA</sequence>
<reference evidence="1 2" key="1">
    <citation type="submission" date="2016-12" db="EMBL/GenBank/DDBJ databases">
        <title>Genome sequencing of Methylocaldum marinum.</title>
        <authorList>
            <person name="Takeuchi M."/>
            <person name="Kamagata Y."/>
            <person name="Hiraoka S."/>
            <person name="Oshima K."/>
            <person name="Hattori M."/>
            <person name="Iwasaki W."/>
        </authorList>
    </citation>
    <scope>NUCLEOTIDE SEQUENCE [LARGE SCALE GENOMIC DNA]</scope>
    <source>
        <strain evidence="1 2">S8</strain>
    </source>
</reference>
<dbReference type="AlphaFoldDB" id="A0A250KYX8"/>
<organism evidence="1 2">
    <name type="scientific">Methylocaldum marinum</name>
    <dbReference type="NCBI Taxonomy" id="1432792"/>
    <lineage>
        <taxon>Bacteria</taxon>
        <taxon>Pseudomonadati</taxon>
        <taxon>Pseudomonadota</taxon>
        <taxon>Gammaproteobacteria</taxon>
        <taxon>Methylococcales</taxon>
        <taxon>Methylococcaceae</taxon>
        <taxon>Methylocaldum</taxon>
    </lineage>
</organism>
<dbReference type="EMBL" id="AP017928">
    <property type="protein sequence ID" value="BBA36191.1"/>
    <property type="molecule type" value="Genomic_DNA"/>
</dbReference>
<proteinExistence type="predicted"/>
<dbReference type="KEGG" id="mmai:sS8_4261"/>